<comment type="caution">
    <text evidence="1">The sequence shown here is derived from an EMBL/GenBank/DDBJ whole genome shotgun (WGS) entry which is preliminary data.</text>
</comment>
<gene>
    <name evidence="1" type="ORF">CEN44_09515</name>
</gene>
<name>A0A2N6K4I3_FISMU</name>
<dbReference type="AlphaFoldDB" id="A0A2N6K4I3"/>
<proteinExistence type="predicted"/>
<protein>
    <submittedName>
        <fullName evidence="1">Uncharacterized protein</fullName>
    </submittedName>
</protein>
<reference evidence="1 2" key="1">
    <citation type="submission" date="2017-08" db="EMBL/GenBank/DDBJ databases">
        <title>Genomes of Fischerella (Mastigocladus) sp. strains.</title>
        <authorList>
            <person name="Miller S.R."/>
        </authorList>
    </citation>
    <scope>NUCLEOTIDE SEQUENCE [LARGE SCALE GENOMIC DNA]</scope>
    <source>
        <strain evidence="1 2">CCMEE 5323</strain>
    </source>
</reference>
<sequence>MLTEEVLVQKFTTVVKQRCPKLGGLLQHCHVELVNSYWGKPPQLSQHFVVYSPDQLFPLINAYKAILRRAAKDLGISEAICMNATRIIRDPASTLKQKDPVLWLELQWLVAKPLER</sequence>
<evidence type="ECO:0000313" key="2">
    <source>
        <dbReference type="Proteomes" id="UP000235036"/>
    </source>
</evidence>
<organism evidence="1 2">
    <name type="scientific">Fischerella muscicola CCMEE 5323</name>
    <dbReference type="NCBI Taxonomy" id="2019572"/>
    <lineage>
        <taxon>Bacteria</taxon>
        <taxon>Bacillati</taxon>
        <taxon>Cyanobacteriota</taxon>
        <taxon>Cyanophyceae</taxon>
        <taxon>Nostocales</taxon>
        <taxon>Hapalosiphonaceae</taxon>
        <taxon>Fischerella</taxon>
    </lineage>
</organism>
<dbReference type="Proteomes" id="UP000235036">
    <property type="component" value="Unassembled WGS sequence"/>
</dbReference>
<evidence type="ECO:0000313" key="1">
    <source>
        <dbReference type="EMBL" id="PLZ91023.1"/>
    </source>
</evidence>
<keyword evidence="2" id="KW-1185">Reference proteome</keyword>
<dbReference type="EMBL" id="NRQW01000195">
    <property type="protein sequence ID" value="PLZ91023.1"/>
    <property type="molecule type" value="Genomic_DNA"/>
</dbReference>
<dbReference type="RefSeq" id="WP_016867613.1">
    <property type="nucleotide sequence ID" value="NZ_CAWNVR010000284.1"/>
</dbReference>
<accession>A0A2N6K4I3</accession>